<keyword evidence="5" id="KW-1133">Transmembrane helix</keyword>
<evidence type="ECO:0000259" key="7">
    <source>
        <dbReference type="Pfam" id="PF00746"/>
    </source>
</evidence>
<keyword evidence="3 6" id="KW-0732">Signal</keyword>
<keyword evidence="1" id="KW-0134">Cell wall</keyword>
<evidence type="ECO:0000256" key="3">
    <source>
        <dbReference type="ARBA" id="ARBA00022729"/>
    </source>
</evidence>
<dbReference type="AlphaFoldDB" id="A0A179ERI6"/>
<comment type="caution">
    <text evidence="8">The sequence shown here is derived from an EMBL/GenBank/DDBJ whole genome shotgun (WGS) entry which is preliminary data.</text>
</comment>
<sequence length="115" mass="12760">MKNILKTIIVLLLVFCAVGITNKTNAVERNYESNGQTSFYGKYEYENDSNDSGANWLDGSNNYLRGSNNYLSTGQVVLPSTGDYTYPVFAQVGVILLIGISVFVFIEKRKGENQS</sequence>
<name>A0A179ERI6_ENTTH</name>
<evidence type="ECO:0000256" key="4">
    <source>
        <dbReference type="ARBA" id="ARBA00023088"/>
    </source>
</evidence>
<gene>
    <name evidence="8" type="ORF">A6E74_08035</name>
</gene>
<reference evidence="8 9" key="1">
    <citation type="submission" date="2016-04" db="EMBL/GenBank/DDBJ databases">
        <title>Draft genome of an Enterococcus thailandicus strain isolated from bovine feces.</title>
        <authorList>
            <person name="Beukers A.G."/>
            <person name="Zaheer R."/>
            <person name="Goji N."/>
            <person name="Cook S.R."/>
            <person name="Amoako K."/>
            <person name="Chaves A.V."/>
            <person name="Ward M.P."/>
            <person name="Mcallister T.A."/>
        </authorList>
    </citation>
    <scope>NUCLEOTIDE SEQUENCE [LARGE SCALE GENOMIC DNA]</scope>
    <source>
        <strain evidence="8 9">F0711D 46</strain>
    </source>
</reference>
<keyword evidence="5" id="KW-0472">Membrane</keyword>
<evidence type="ECO:0000256" key="5">
    <source>
        <dbReference type="SAM" id="Phobius"/>
    </source>
</evidence>
<evidence type="ECO:0000256" key="2">
    <source>
        <dbReference type="ARBA" id="ARBA00022525"/>
    </source>
</evidence>
<keyword evidence="5" id="KW-0812">Transmembrane</keyword>
<dbReference type="NCBIfam" id="TIGR01167">
    <property type="entry name" value="LPXTG_anchor"/>
    <property type="match status" value="1"/>
</dbReference>
<feature type="chain" id="PRO_5008100912" description="Gram-positive cocci surface proteins LPxTG domain-containing protein" evidence="6">
    <location>
        <begin position="27"/>
        <end position="115"/>
    </location>
</feature>
<dbReference type="Pfam" id="PF00746">
    <property type="entry name" value="Gram_pos_anchor"/>
    <property type="match status" value="1"/>
</dbReference>
<protein>
    <recommendedName>
        <fullName evidence="7">Gram-positive cocci surface proteins LPxTG domain-containing protein</fullName>
    </recommendedName>
</protein>
<keyword evidence="4" id="KW-0572">Peptidoglycan-anchor</keyword>
<keyword evidence="9" id="KW-1185">Reference proteome</keyword>
<organism evidence="8 9">
    <name type="scientific">Enterococcus thailandicus</name>
    <dbReference type="NCBI Taxonomy" id="417368"/>
    <lineage>
        <taxon>Bacteria</taxon>
        <taxon>Bacillati</taxon>
        <taxon>Bacillota</taxon>
        <taxon>Bacilli</taxon>
        <taxon>Lactobacillales</taxon>
        <taxon>Enterococcaceae</taxon>
        <taxon>Enterococcus</taxon>
    </lineage>
</organism>
<keyword evidence="2" id="KW-0964">Secreted</keyword>
<accession>A0A179ERI6</accession>
<dbReference type="RefSeq" id="WP_067483906.1">
    <property type="nucleotide sequence ID" value="NZ_JAQEWF010000001.1"/>
</dbReference>
<proteinExistence type="predicted"/>
<evidence type="ECO:0000313" key="9">
    <source>
        <dbReference type="Proteomes" id="UP000078516"/>
    </source>
</evidence>
<feature type="domain" description="Gram-positive cocci surface proteins LPxTG" evidence="7">
    <location>
        <begin position="74"/>
        <end position="113"/>
    </location>
</feature>
<dbReference type="EMBL" id="LWMN01000013">
    <property type="protein sequence ID" value="OAQ55433.1"/>
    <property type="molecule type" value="Genomic_DNA"/>
</dbReference>
<evidence type="ECO:0000313" key="8">
    <source>
        <dbReference type="EMBL" id="OAQ55433.1"/>
    </source>
</evidence>
<feature type="transmembrane region" description="Helical" evidence="5">
    <location>
        <begin position="88"/>
        <end position="106"/>
    </location>
</feature>
<evidence type="ECO:0000256" key="6">
    <source>
        <dbReference type="SAM" id="SignalP"/>
    </source>
</evidence>
<dbReference type="InterPro" id="IPR019931">
    <property type="entry name" value="LPXTG_anchor"/>
</dbReference>
<evidence type="ECO:0000256" key="1">
    <source>
        <dbReference type="ARBA" id="ARBA00022512"/>
    </source>
</evidence>
<dbReference type="Proteomes" id="UP000078516">
    <property type="component" value="Unassembled WGS sequence"/>
</dbReference>
<feature type="signal peptide" evidence="6">
    <location>
        <begin position="1"/>
        <end position="26"/>
    </location>
</feature>